<proteinExistence type="predicted"/>
<evidence type="ECO:0000313" key="1">
    <source>
        <dbReference type="EMBL" id="SEN98535.1"/>
    </source>
</evidence>
<reference evidence="1 2" key="1">
    <citation type="submission" date="2016-10" db="EMBL/GenBank/DDBJ databases">
        <authorList>
            <person name="de Groot N.N."/>
        </authorList>
    </citation>
    <scope>NUCLEOTIDE SEQUENCE [LARGE SCALE GENOMIC DNA]</scope>
    <source>
        <strain evidence="1 2">CGMCC 1.10836</strain>
    </source>
</reference>
<gene>
    <name evidence="1" type="ORF">SAMN05216227_10378</name>
</gene>
<dbReference type="Proteomes" id="UP000183002">
    <property type="component" value="Unassembled WGS sequence"/>
</dbReference>
<organism evidence="1 2">
    <name type="scientific">Pseudorhodobacter antarcticus</name>
    <dbReference type="NCBI Taxonomy" id="1077947"/>
    <lineage>
        <taxon>Bacteria</taxon>
        <taxon>Pseudomonadati</taxon>
        <taxon>Pseudomonadota</taxon>
        <taxon>Alphaproteobacteria</taxon>
        <taxon>Rhodobacterales</taxon>
        <taxon>Paracoccaceae</taxon>
        <taxon>Pseudorhodobacter</taxon>
    </lineage>
</organism>
<keyword evidence="2" id="KW-1185">Reference proteome</keyword>
<dbReference type="STRING" id="1077947.SAMN05216227_10378"/>
<sequence>MGPTANSFAPAQMGICSCQTEGAGRGWTKSHGMADSGAEGLFGTVEWVFHCQLGLTRRFPGGGGFYRAGSGDVLRRPCCGSPQS</sequence>
<dbReference type="AlphaFoldDB" id="A0A1H8L071"/>
<name>A0A1H8L071_9RHOB</name>
<dbReference type="EMBL" id="FOCO01000037">
    <property type="protein sequence ID" value="SEN98535.1"/>
    <property type="molecule type" value="Genomic_DNA"/>
</dbReference>
<protein>
    <submittedName>
        <fullName evidence="1">Uncharacterized protein</fullName>
    </submittedName>
</protein>
<accession>A0A1H8L071</accession>
<evidence type="ECO:0000313" key="2">
    <source>
        <dbReference type="Proteomes" id="UP000183002"/>
    </source>
</evidence>